<accession>A0A9X0UCF7</accession>
<comment type="caution">
    <text evidence="1">The sequence shown here is derived from an EMBL/GenBank/DDBJ whole genome shotgun (WGS) entry which is preliminary data.</text>
</comment>
<name>A0A9X0UCF7_9PROT</name>
<dbReference type="AlphaFoldDB" id="A0A9X0UCF7"/>
<organism evidence="1 2">
    <name type="scientific">Siccirubricoccus deserti</name>
    <dbReference type="NCBI Taxonomy" id="2013562"/>
    <lineage>
        <taxon>Bacteria</taxon>
        <taxon>Pseudomonadati</taxon>
        <taxon>Pseudomonadota</taxon>
        <taxon>Alphaproteobacteria</taxon>
        <taxon>Acetobacterales</taxon>
        <taxon>Roseomonadaceae</taxon>
        <taxon>Siccirubricoccus</taxon>
    </lineage>
</organism>
<gene>
    <name evidence="1" type="ORF">H7965_07750</name>
</gene>
<dbReference type="RefSeq" id="WP_186769993.1">
    <property type="nucleotide sequence ID" value="NZ_JACOMF010000006.1"/>
</dbReference>
<dbReference type="Proteomes" id="UP000600101">
    <property type="component" value="Unassembled WGS sequence"/>
</dbReference>
<dbReference type="EMBL" id="JACOMF010000006">
    <property type="protein sequence ID" value="MBC4015219.1"/>
    <property type="molecule type" value="Genomic_DNA"/>
</dbReference>
<evidence type="ECO:0000313" key="1">
    <source>
        <dbReference type="EMBL" id="MBC4015219.1"/>
    </source>
</evidence>
<keyword evidence="2" id="KW-1185">Reference proteome</keyword>
<evidence type="ECO:0000313" key="2">
    <source>
        <dbReference type="Proteomes" id="UP000600101"/>
    </source>
</evidence>
<reference evidence="1" key="1">
    <citation type="submission" date="2020-08" db="EMBL/GenBank/DDBJ databases">
        <authorList>
            <person name="Hu Y."/>
            <person name="Nguyen S.V."/>
            <person name="Li F."/>
            <person name="Fanning S."/>
        </authorList>
    </citation>
    <scope>NUCLEOTIDE SEQUENCE</scope>
    <source>
        <strain evidence="1">SYSU D8009</strain>
    </source>
</reference>
<proteinExistence type="predicted"/>
<protein>
    <submittedName>
        <fullName evidence="1">Uncharacterized protein</fullName>
    </submittedName>
</protein>
<sequence length="249" mass="26787">MSETLTPAARYRRYADARRRILTAAWNRVPLASIAQQARALTIWDGKRVVPGMEEQLVAAFDLGMLDPLGDHGRGIDRQAKAEPPPPGSDEARMLAALQATRFDIYRLLGRGAEGGAAVERLADQAPMTIWDSYLGERTAPGMVFGARLAWPEPDLALTCGIVVAVDSRMLERLLLGTPPQRGPVIPSKVAPGDAAAIRKLLEEPAARMKLETLPGIPGFAALVYRTAIDLGLMGPVPGRTPPEAMPRG</sequence>